<dbReference type="RefSeq" id="WP_069718625.1">
    <property type="nucleotide sequence ID" value="NZ_MJEH01000062.1"/>
</dbReference>
<name>A0A1E5LBA2_9BACI</name>
<dbReference type="OrthoDB" id="2431540at2"/>
<comment type="caution">
    <text evidence="2">The sequence shown here is derived from an EMBL/GenBank/DDBJ whole genome shotgun (WGS) entry which is preliminary data.</text>
</comment>
<gene>
    <name evidence="2" type="ORF">BFG57_05735</name>
</gene>
<accession>A0A1E5LBA2</accession>
<proteinExistence type="predicted"/>
<keyword evidence="3" id="KW-1185">Reference proteome</keyword>
<dbReference type="Proteomes" id="UP000095209">
    <property type="component" value="Unassembled WGS sequence"/>
</dbReference>
<evidence type="ECO:0000256" key="1">
    <source>
        <dbReference type="SAM" id="Phobius"/>
    </source>
</evidence>
<organism evidence="2 3">
    <name type="scientific">Bacillus solimangrovi</name>
    <dbReference type="NCBI Taxonomy" id="1305675"/>
    <lineage>
        <taxon>Bacteria</taxon>
        <taxon>Bacillati</taxon>
        <taxon>Bacillota</taxon>
        <taxon>Bacilli</taxon>
        <taxon>Bacillales</taxon>
        <taxon>Bacillaceae</taxon>
        <taxon>Bacillus</taxon>
    </lineage>
</organism>
<dbReference type="AlphaFoldDB" id="A0A1E5LBA2"/>
<keyword evidence="1" id="KW-0812">Transmembrane</keyword>
<keyword evidence="1" id="KW-1133">Transmembrane helix</keyword>
<reference evidence="2 3" key="1">
    <citation type="submission" date="2016-08" db="EMBL/GenBank/DDBJ databases">
        <title>Genome of Bacillus solimangrovi GH2-4.</title>
        <authorList>
            <person name="Lim S."/>
            <person name="Kim B.-C."/>
        </authorList>
    </citation>
    <scope>NUCLEOTIDE SEQUENCE [LARGE SCALE GENOMIC DNA]</scope>
    <source>
        <strain evidence="2 3">GH2-4</strain>
    </source>
</reference>
<evidence type="ECO:0000313" key="2">
    <source>
        <dbReference type="EMBL" id="OEH91365.1"/>
    </source>
</evidence>
<dbReference type="EMBL" id="MJEH01000062">
    <property type="protein sequence ID" value="OEH91365.1"/>
    <property type="molecule type" value="Genomic_DNA"/>
</dbReference>
<protein>
    <submittedName>
        <fullName evidence="2">Uncharacterized protein</fullName>
    </submittedName>
</protein>
<dbReference type="STRING" id="1305675.BFG57_05735"/>
<keyword evidence="1" id="KW-0472">Membrane</keyword>
<sequence>METNQPITTQKKSPLKWIILVIILGIGAGAAAVYGFGISNSPKALYLRAEYNTYKQFQEDLDEYYGDELAFQERVMDEPSRTITELSGNFDVQGSYLPQEIGLVQSILEQLTINMTSEQDPTKSESFVNVGLEMGGANLLDMNVVQTKDKLGLQVPVLYDQMLYVEAENFGEAMRQIDPYYEGPEQLNFESYSYKDFQLTDKEKEHLKENYGLFLVSQLTDEQFTLEKGVSYEFNGVEQKLDKLTISWTPEETMTVINQLIDKLIEDAELQTMIADRVTKFASNPALAGELGVDDLSSPENVKRLFVEDLNGLKSDMEDLEFPNGLQSVVYINNDKQIVDRELATTIADKQDNGVKFVVSTKNVPLESKQVAQGFKVEMGSLDEEAIIEFDVVNVITKGKERNDALTATLYVEEYGRVENDLKFEMNSTTNTNSENREVVTHDFNLLFDGQMVDAGLSAISGTITEEKEINLNDDFGIYNYDIELNLGNEAEGANINFVMDTKTEFTDGINVADKLNDAVNVAEMTEAEMMQLQQQVSLSAQQLIMSNMNLFMQ</sequence>
<feature type="transmembrane region" description="Helical" evidence="1">
    <location>
        <begin position="17"/>
        <end position="37"/>
    </location>
</feature>
<evidence type="ECO:0000313" key="3">
    <source>
        <dbReference type="Proteomes" id="UP000095209"/>
    </source>
</evidence>